<keyword evidence="4" id="KW-0769">Symport</keyword>
<dbReference type="AlphaFoldDB" id="A0A9Q1F0Q5"/>
<evidence type="ECO:0008006" key="12">
    <source>
        <dbReference type="Google" id="ProtNLM"/>
    </source>
</evidence>
<protein>
    <recommendedName>
        <fullName evidence="12">Solute carrier family 46 member 3</fullName>
    </recommendedName>
</protein>
<comment type="caution">
    <text evidence="10">The sequence shown here is derived from an EMBL/GenBank/DDBJ whole genome shotgun (WGS) entry which is preliminary data.</text>
</comment>
<evidence type="ECO:0000256" key="3">
    <source>
        <dbReference type="ARBA" id="ARBA00022692"/>
    </source>
</evidence>
<dbReference type="GO" id="GO:0005765">
    <property type="term" value="C:lysosomal membrane"/>
    <property type="evidence" value="ECO:0007669"/>
    <property type="project" value="UniProtKB-SubCell"/>
</dbReference>
<keyword evidence="8" id="KW-0458">Lysosome</keyword>
<feature type="transmembrane region" description="Helical" evidence="9">
    <location>
        <begin position="92"/>
        <end position="111"/>
    </location>
</feature>
<dbReference type="GO" id="GO:0015293">
    <property type="term" value="F:symporter activity"/>
    <property type="evidence" value="ECO:0007669"/>
    <property type="project" value="UniProtKB-KW"/>
</dbReference>
<dbReference type="PANTHER" id="PTHR23507">
    <property type="entry name" value="ZGC:174356"/>
    <property type="match status" value="1"/>
</dbReference>
<organism evidence="10 11">
    <name type="scientific">Synaphobranchus kaupii</name>
    <name type="common">Kaup's arrowtooth eel</name>
    <dbReference type="NCBI Taxonomy" id="118154"/>
    <lineage>
        <taxon>Eukaryota</taxon>
        <taxon>Metazoa</taxon>
        <taxon>Chordata</taxon>
        <taxon>Craniata</taxon>
        <taxon>Vertebrata</taxon>
        <taxon>Euteleostomi</taxon>
        <taxon>Actinopterygii</taxon>
        <taxon>Neopterygii</taxon>
        <taxon>Teleostei</taxon>
        <taxon>Anguilliformes</taxon>
        <taxon>Synaphobranchidae</taxon>
        <taxon>Synaphobranchus</taxon>
    </lineage>
</organism>
<evidence type="ECO:0000256" key="2">
    <source>
        <dbReference type="ARBA" id="ARBA00022448"/>
    </source>
</evidence>
<feature type="transmembrane region" description="Helical" evidence="9">
    <location>
        <begin position="180"/>
        <end position="204"/>
    </location>
</feature>
<proteinExistence type="predicted"/>
<dbReference type="Proteomes" id="UP001152622">
    <property type="component" value="Chromosome 10"/>
</dbReference>
<evidence type="ECO:0000256" key="4">
    <source>
        <dbReference type="ARBA" id="ARBA00022847"/>
    </source>
</evidence>
<keyword evidence="2" id="KW-0813">Transport</keyword>
<keyword evidence="11" id="KW-1185">Reference proteome</keyword>
<gene>
    <name evidence="10" type="ORF">SKAU_G00272240</name>
</gene>
<sequence length="238" mass="25391">MAGPKRALPGRVPPLHCLLPQEERPCCCSSCLPLPSTRWPSWGACPSSSCTSSMPRCAGPRFWSATAPPLSTAIYVGSFVGVYVLSRCLRDAHIVLLGLLSVAIGMAMTAFAKTTLLMFLVRLPLLFSIMPAPVLRSMMSKIVMSSEQGALFACVAFVEMLSVGVALTVFSSTYASTVSWFSGFSFLLASGLTLIPMALIGWVLCLRLDVDGETTALTGEDDAETPGETLQLPSWDVS</sequence>
<comment type="subcellular location">
    <subcellularLocation>
        <location evidence="1">Lysosome membrane</location>
        <topology evidence="1">Multi-pass membrane protein</topology>
    </subcellularLocation>
</comment>
<evidence type="ECO:0000256" key="6">
    <source>
        <dbReference type="ARBA" id="ARBA00023136"/>
    </source>
</evidence>
<evidence type="ECO:0000256" key="9">
    <source>
        <dbReference type="SAM" id="Phobius"/>
    </source>
</evidence>
<evidence type="ECO:0000256" key="8">
    <source>
        <dbReference type="ARBA" id="ARBA00023228"/>
    </source>
</evidence>
<keyword evidence="3 9" id="KW-0812">Transmembrane</keyword>
<dbReference type="GO" id="GO:0034486">
    <property type="term" value="P:vacuolar transmembrane transport"/>
    <property type="evidence" value="ECO:0007669"/>
    <property type="project" value="TreeGrafter"/>
</dbReference>
<feature type="transmembrane region" description="Helical" evidence="9">
    <location>
        <begin position="117"/>
        <end position="138"/>
    </location>
</feature>
<feature type="transmembrane region" description="Helical" evidence="9">
    <location>
        <begin position="150"/>
        <end position="174"/>
    </location>
</feature>
<keyword evidence="6 9" id="KW-0472">Membrane</keyword>
<dbReference type="OrthoDB" id="3026777at2759"/>
<dbReference type="PANTHER" id="PTHR23507:SF9">
    <property type="entry name" value="LYSOSOMAL PROTON-COUPLED STEROID CONJUGATE AND BILE ACID SYMPORTER SLC46A3"/>
    <property type="match status" value="1"/>
</dbReference>
<evidence type="ECO:0000256" key="7">
    <source>
        <dbReference type="ARBA" id="ARBA00023180"/>
    </source>
</evidence>
<accession>A0A9Q1F0Q5</accession>
<keyword evidence="7" id="KW-0325">Glycoprotein</keyword>
<evidence type="ECO:0000313" key="10">
    <source>
        <dbReference type="EMBL" id="KAJ8348635.1"/>
    </source>
</evidence>
<feature type="transmembrane region" description="Helical" evidence="9">
    <location>
        <begin position="62"/>
        <end position="85"/>
    </location>
</feature>
<keyword evidence="5 9" id="KW-1133">Transmembrane helix</keyword>
<evidence type="ECO:0000313" key="11">
    <source>
        <dbReference type="Proteomes" id="UP001152622"/>
    </source>
</evidence>
<name>A0A9Q1F0Q5_SYNKA</name>
<evidence type="ECO:0000256" key="5">
    <source>
        <dbReference type="ARBA" id="ARBA00022989"/>
    </source>
</evidence>
<reference evidence="10" key="1">
    <citation type="journal article" date="2023" name="Science">
        <title>Genome structures resolve the early diversification of teleost fishes.</title>
        <authorList>
            <person name="Parey E."/>
            <person name="Louis A."/>
            <person name="Montfort J."/>
            <person name="Bouchez O."/>
            <person name="Roques C."/>
            <person name="Iampietro C."/>
            <person name="Lluch J."/>
            <person name="Castinel A."/>
            <person name="Donnadieu C."/>
            <person name="Desvignes T."/>
            <person name="Floi Bucao C."/>
            <person name="Jouanno E."/>
            <person name="Wen M."/>
            <person name="Mejri S."/>
            <person name="Dirks R."/>
            <person name="Jansen H."/>
            <person name="Henkel C."/>
            <person name="Chen W.J."/>
            <person name="Zahm M."/>
            <person name="Cabau C."/>
            <person name="Klopp C."/>
            <person name="Thompson A.W."/>
            <person name="Robinson-Rechavi M."/>
            <person name="Braasch I."/>
            <person name="Lecointre G."/>
            <person name="Bobe J."/>
            <person name="Postlethwait J.H."/>
            <person name="Berthelot C."/>
            <person name="Roest Crollius H."/>
            <person name="Guiguen Y."/>
        </authorList>
    </citation>
    <scope>NUCLEOTIDE SEQUENCE</scope>
    <source>
        <strain evidence="10">WJC10195</strain>
    </source>
</reference>
<evidence type="ECO:0000256" key="1">
    <source>
        <dbReference type="ARBA" id="ARBA00004155"/>
    </source>
</evidence>
<dbReference type="EMBL" id="JAINUF010000010">
    <property type="protein sequence ID" value="KAJ8348635.1"/>
    <property type="molecule type" value="Genomic_DNA"/>
</dbReference>